<gene>
    <name evidence="1" type="ORF">XBW1_mp0055</name>
</gene>
<protein>
    <submittedName>
        <fullName evidence="1">Putative phage protein</fullName>
    </submittedName>
</protein>
<sequence>MSTPHNNTYVKLTVLYWLSDETILGVNPGEGDGCCGDHHGILLIDHP</sequence>
<evidence type="ECO:0000313" key="2">
    <source>
        <dbReference type="Proteomes" id="UP000032930"/>
    </source>
</evidence>
<dbReference type="EMBL" id="FO818638">
    <property type="protein sequence ID" value="CDM92174.1"/>
    <property type="molecule type" value="Genomic_DNA"/>
</dbReference>
<dbReference type="KEGG" id="xbv:XBW1_mp0055"/>
<evidence type="ECO:0000313" key="1">
    <source>
        <dbReference type="EMBL" id="CDM92174.1"/>
    </source>
</evidence>
<name>A0A0B6XGP8_XENBV</name>
<organism evidence="1 2">
    <name type="scientific">Xenorhabdus bovienii</name>
    <name type="common">Xenorhabdus nematophila subsp. bovienii</name>
    <dbReference type="NCBI Taxonomy" id="40576"/>
    <lineage>
        <taxon>Bacteria</taxon>
        <taxon>Pseudomonadati</taxon>
        <taxon>Pseudomonadota</taxon>
        <taxon>Gammaproteobacteria</taxon>
        <taxon>Enterobacterales</taxon>
        <taxon>Morganellaceae</taxon>
        <taxon>Xenorhabdus</taxon>
    </lineage>
</organism>
<dbReference type="Proteomes" id="UP000032930">
    <property type="component" value="Plasmid megaplasmid"/>
</dbReference>
<reference evidence="1 2" key="1">
    <citation type="submission" date="2014-02" db="EMBL/GenBank/DDBJ databases">
        <authorList>
            <person name="Genoscope - CEA"/>
        </authorList>
    </citation>
    <scope>NUCLEOTIDE SEQUENCE [LARGE SCALE GENOMIC DNA]</scope>
    <source>
        <strain evidence="1 2">CS03</strain>
        <plasmid evidence="2">Plasmid</plasmid>
    </source>
</reference>
<dbReference type="AlphaFoldDB" id="A0A0B6XGP8"/>
<proteinExistence type="predicted"/>
<accession>A0A0B6XGP8</accession>